<dbReference type="Proteomes" id="UP000823612">
    <property type="component" value="Unassembled WGS sequence"/>
</dbReference>
<dbReference type="EMBL" id="JADIMZ010000009">
    <property type="protein sequence ID" value="MBO8431774.1"/>
    <property type="molecule type" value="Genomic_DNA"/>
</dbReference>
<keyword evidence="1" id="KW-0812">Transmembrane</keyword>
<evidence type="ECO:0000313" key="2">
    <source>
        <dbReference type="EMBL" id="MBO8431774.1"/>
    </source>
</evidence>
<name>A0A9D9DV00_9BACT</name>
<keyword evidence="1" id="KW-0472">Membrane</keyword>
<proteinExistence type="predicted"/>
<feature type="transmembrane region" description="Helical" evidence="1">
    <location>
        <begin position="178"/>
        <end position="207"/>
    </location>
</feature>
<dbReference type="AlphaFoldDB" id="A0A9D9DV00"/>
<organism evidence="2 3">
    <name type="scientific">Candidatus Pullibacteroides excrementavium</name>
    <dbReference type="NCBI Taxonomy" id="2840905"/>
    <lineage>
        <taxon>Bacteria</taxon>
        <taxon>Pseudomonadati</taxon>
        <taxon>Bacteroidota</taxon>
        <taxon>Bacteroidia</taxon>
        <taxon>Bacteroidales</taxon>
        <taxon>Candidatus Pullibacteroides</taxon>
    </lineage>
</organism>
<dbReference type="InterPro" id="IPR021280">
    <property type="entry name" value="TMEM260-like"/>
</dbReference>
<feature type="transmembrane region" description="Helical" evidence="1">
    <location>
        <begin position="507"/>
        <end position="524"/>
    </location>
</feature>
<comment type="caution">
    <text evidence="2">The sequence shown here is derived from an EMBL/GenBank/DDBJ whole genome shotgun (WGS) entry which is preliminary data.</text>
</comment>
<dbReference type="PANTHER" id="PTHR16214:SF3">
    <property type="entry name" value="TRANSMEMBRANE PROTEIN 260"/>
    <property type="match status" value="1"/>
</dbReference>
<sequence>MRHYQRYNNLLGWAVWAIATIVYIACAERTVSWWDCGEYISTASKLMVGHPPGAPTFQILGAIANIFTFGHAEYTAFAINIMSALCSSFTILFLFWTITMIAKKMMEKQHPDGLGTFQQAVIYACGLIGALAYTFSDSFWFSSAEGEVYAMSSFFTAITFWAILRWEAVADQPGNLRWIIFIAFMIGLAIGVHLLNLLVLPAIVFTVYYKKFKPSRKGFWFALVLSIVLLGLILWIIIPWTVKLAGYFDVFFVNRLGLPFNSGTIAYFVLLVAALVWGLYQSRKKGRVVMHTALLSLCFMLIGYSTFLTLVIRSNANVPINENEPKDAYSLLAYLNREQYGSRPLLYGAYFNAIPIDIKEGSAIYAKDPASGRYQIIGHNTEYIYEPEDCGLFPRMYSKENSRSRPHQDYYRFWSGTDANENTDKPSGIENMRFLVRYQCGWMYFRYFMWNFAGRQNNIQGLGYNPDGSRDPLHGNWISGIKFLDKLRLGPQDNLPDYLAGNQGRNTFFMLPLLLGICGLVYQCRKFKHSGFVVFLLFFMTGLAIVLYLNQPSTEPRERDYSFAGSFYAFAIWIGLGIMALTDRIGRKANPRIAFPVITVLSLVFVPGLMAQQGWDDHNRSHRTAAYDFGKNSLLSCEANGVLIANGDNDTFPLWYCQEVEGIRPDIRIINSALANSFWHIQPLFRKVYQADPLRFTLPYEAYGQGKDYAYLSNLDLGDYIELSQVLAFAASDDPSTKQRMMDGSLIPVLPVNKVKFSINAQDLLRKGLLTEAQVANVPDAIRYELKPSQSDMVFRSDLAFLDIFASNGFERPIHLASQAAQANILPVEEYAQAEGIVYRIVPYRNPNRQAVGGNGINTGKSYDLFVNRFRWGNLQDPKTAIDPESAGYAGTIRYQYAQLAKALTFEHKQDSAIRVLDKCLEFFPDQKVPYDGIMIYVMEEYFRAGATEKGLKLASRLDEIYSSRLDYMNRFPSRFARTIQYERNECLAVFYEAARRMRPYGDLPGVNDMIASLQKTLTSYGIQ</sequence>
<evidence type="ECO:0000256" key="1">
    <source>
        <dbReference type="SAM" id="Phobius"/>
    </source>
</evidence>
<keyword evidence="1" id="KW-1133">Transmembrane helix</keyword>
<gene>
    <name evidence="2" type="ORF">IAB08_00560</name>
</gene>
<feature type="transmembrane region" description="Helical" evidence="1">
    <location>
        <begin position="148"/>
        <end position="166"/>
    </location>
</feature>
<dbReference type="Pfam" id="PF11028">
    <property type="entry name" value="TMEM260-like"/>
    <property type="match status" value="1"/>
</dbReference>
<feature type="transmembrane region" description="Helical" evidence="1">
    <location>
        <begin position="116"/>
        <end position="136"/>
    </location>
</feature>
<reference evidence="2" key="2">
    <citation type="journal article" date="2021" name="PeerJ">
        <title>Extensive microbial diversity within the chicken gut microbiome revealed by metagenomics and culture.</title>
        <authorList>
            <person name="Gilroy R."/>
            <person name="Ravi A."/>
            <person name="Getino M."/>
            <person name="Pursley I."/>
            <person name="Horton D.L."/>
            <person name="Alikhan N.F."/>
            <person name="Baker D."/>
            <person name="Gharbi K."/>
            <person name="Hall N."/>
            <person name="Watson M."/>
            <person name="Adriaenssens E.M."/>
            <person name="Foster-Nyarko E."/>
            <person name="Jarju S."/>
            <person name="Secka A."/>
            <person name="Antonio M."/>
            <person name="Oren A."/>
            <person name="Chaudhuri R.R."/>
            <person name="La Ragione R."/>
            <person name="Hildebrand F."/>
            <person name="Pallen M.J."/>
        </authorList>
    </citation>
    <scope>NUCLEOTIDE SEQUENCE</scope>
    <source>
        <strain evidence="2">2889</strain>
    </source>
</reference>
<dbReference type="InterPro" id="IPR052724">
    <property type="entry name" value="GT117_domain-containing"/>
</dbReference>
<protein>
    <submittedName>
        <fullName evidence="2">DUF2723 domain-containing protein</fullName>
    </submittedName>
</protein>
<feature type="transmembrane region" description="Helical" evidence="1">
    <location>
        <begin position="219"/>
        <end position="238"/>
    </location>
</feature>
<feature type="transmembrane region" description="Helical" evidence="1">
    <location>
        <begin position="51"/>
        <end position="70"/>
    </location>
</feature>
<reference evidence="2" key="1">
    <citation type="submission" date="2020-10" db="EMBL/GenBank/DDBJ databases">
        <authorList>
            <person name="Gilroy R."/>
        </authorList>
    </citation>
    <scope>NUCLEOTIDE SEQUENCE</scope>
    <source>
        <strain evidence="2">2889</strain>
    </source>
</reference>
<feature type="transmembrane region" description="Helical" evidence="1">
    <location>
        <begin position="292"/>
        <end position="312"/>
    </location>
</feature>
<feature type="transmembrane region" description="Helical" evidence="1">
    <location>
        <begin position="561"/>
        <end position="581"/>
    </location>
</feature>
<evidence type="ECO:0000313" key="3">
    <source>
        <dbReference type="Proteomes" id="UP000823612"/>
    </source>
</evidence>
<feature type="transmembrane region" description="Helical" evidence="1">
    <location>
        <begin position="258"/>
        <end position="280"/>
    </location>
</feature>
<accession>A0A9D9DV00</accession>
<dbReference type="PANTHER" id="PTHR16214">
    <property type="entry name" value="TRANSMEMBRANE PROTEIN 260"/>
    <property type="match status" value="1"/>
</dbReference>
<feature type="transmembrane region" description="Helical" evidence="1">
    <location>
        <begin position="531"/>
        <end position="549"/>
    </location>
</feature>
<feature type="transmembrane region" description="Helical" evidence="1">
    <location>
        <begin position="77"/>
        <end position="96"/>
    </location>
</feature>
<feature type="transmembrane region" description="Helical" evidence="1">
    <location>
        <begin position="593"/>
        <end position="611"/>
    </location>
</feature>